<dbReference type="GeneID" id="24824830"/>
<dbReference type="SUPFAM" id="SSF53335">
    <property type="entry name" value="S-adenosyl-L-methionine-dependent methyltransferases"/>
    <property type="match status" value="1"/>
</dbReference>
<name>A0A0E3QQH1_METBA</name>
<dbReference type="InterPro" id="IPR029063">
    <property type="entry name" value="SAM-dependent_MTases_sf"/>
</dbReference>
<dbReference type="Pfam" id="PF08241">
    <property type="entry name" value="Methyltransf_11"/>
    <property type="match status" value="1"/>
</dbReference>
<accession>A0A0E3QQH1</accession>
<reference evidence="5 6" key="1">
    <citation type="submission" date="2014-07" db="EMBL/GenBank/DDBJ databases">
        <title>Methanogenic archaea and the global carbon cycle.</title>
        <authorList>
            <person name="Henriksen J.R."/>
            <person name="Luke J."/>
            <person name="Reinhart S."/>
            <person name="Benedict M.N."/>
            <person name="Youngblut N.D."/>
            <person name="Metcalf M.E."/>
            <person name="Whitaker R.J."/>
            <person name="Metcalf W.W."/>
        </authorList>
    </citation>
    <scope>NUCLEOTIDE SEQUENCE [LARGE SCALE GENOMIC DNA]</scope>
    <source>
        <strain evidence="5 6">Wiesmoor</strain>
    </source>
</reference>
<feature type="domain" description="Methyltransferase type 11" evidence="4">
    <location>
        <begin position="53"/>
        <end position="149"/>
    </location>
</feature>
<evidence type="ECO:0000256" key="2">
    <source>
        <dbReference type="ARBA" id="ARBA00022679"/>
    </source>
</evidence>
<dbReference type="AlphaFoldDB" id="A0A0E3QQH1"/>
<dbReference type="PANTHER" id="PTHR43464:SF19">
    <property type="entry name" value="UBIQUINONE BIOSYNTHESIS O-METHYLTRANSFERASE, MITOCHONDRIAL"/>
    <property type="match status" value="1"/>
</dbReference>
<dbReference type="PATRIC" id="fig|1434109.4.peg.4184"/>
<dbReference type="Gene3D" id="3.40.50.150">
    <property type="entry name" value="Vaccinia Virus protein VP39"/>
    <property type="match status" value="1"/>
</dbReference>
<evidence type="ECO:0000259" key="4">
    <source>
        <dbReference type="Pfam" id="PF08241"/>
    </source>
</evidence>
<protein>
    <submittedName>
        <fullName evidence="5">LysM protein</fullName>
    </submittedName>
</protein>
<organism evidence="5 6">
    <name type="scientific">Methanosarcina barkeri str. Wiesmoor</name>
    <dbReference type="NCBI Taxonomy" id="1434109"/>
    <lineage>
        <taxon>Archaea</taxon>
        <taxon>Methanobacteriati</taxon>
        <taxon>Methanobacteriota</taxon>
        <taxon>Stenosarchaea group</taxon>
        <taxon>Methanomicrobia</taxon>
        <taxon>Methanosarcinales</taxon>
        <taxon>Methanosarcinaceae</taxon>
        <taxon>Methanosarcina</taxon>
    </lineage>
</organism>
<dbReference type="RefSeq" id="WP_011306507.1">
    <property type="nucleotide sequence ID" value="NZ_CP009526.1"/>
</dbReference>
<dbReference type="GO" id="GO:0008757">
    <property type="term" value="F:S-adenosylmethionine-dependent methyltransferase activity"/>
    <property type="evidence" value="ECO:0007669"/>
    <property type="project" value="InterPro"/>
</dbReference>
<dbReference type="GO" id="GO:0032259">
    <property type="term" value="P:methylation"/>
    <property type="evidence" value="ECO:0007669"/>
    <property type="project" value="UniProtKB-KW"/>
</dbReference>
<evidence type="ECO:0000313" key="6">
    <source>
        <dbReference type="Proteomes" id="UP000033038"/>
    </source>
</evidence>
<dbReference type="HOGENOM" id="CLU_091228_0_0_2"/>
<evidence type="ECO:0000256" key="1">
    <source>
        <dbReference type="ARBA" id="ARBA00022603"/>
    </source>
</evidence>
<keyword evidence="2" id="KW-0808">Transferase</keyword>
<dbReference type="EMBL" id="CP009526">
    <property type="protein sequence ID" value="AKB52474.1"/>
    <property type="molecule type" value="Genomic_DNA"/>
</dbReference>
<dbReference type="KEGG" id="mbw:MSBRW_3221"/>
<dbReference type="Proteomes" id="UP000033038">
    <property type="component" value="Chromosome"/>
</dbReference>
<dbReference type="PANTHER" id="PTHR43464">
    <property type="entry name" value="METHYLTRANSFERASE"/>
    <property type="match status" value="1"/>
</dbReference>
<proteinExistence type="predicted"/>
<dbReference type="CDD" id="cd02440">
    <property type="entry name" value="AdoMet_MTases"/>
    <property type="match status" value="1"/>
</dbReference>
<evidence type="ECO:0000256" key="3">
    <source>
        <dbReference type="ARBA" id="ARBA00022691"/>
    </source>
</evidence>
<keyword evidence="1" id="KW-0489">Methyltransferase</keyword>
<gene>
    <name evidence="5" type="ORF">MSBRW_3221</name>
</gene>
<evidence type="ECO:0000313" key="5">
    <source>
        <dbReference type="EMBL" id="AKB52474.1"/>
    </source>
</evidence>
<dbReference type="InterPro" id="IPR013216">
    <property type="entry name" value="Methyltransf_11"/>
</dbReference>
<sequence length="226" mass="25908">MDKSDTFNLEDSQANHTKNHFLAWDKEYTHLKWGGPAPVRNIQAHLLPGSRVLDAGSGNGRYLGELARHYNAVGIDISITALKGSRAQLSRSDRFAEHLGASISDLPFKVQTFDGILCYGVLQHLFKEERKSAVEEFSYILRKGGFFFFEAFGYKDMRCGGEASTPFEERTFSRQNGIIYHYFTKEEIRALFKGFDIIELEDVIKEKVFKGKVYRRHLIKGIFRNP</sequence>
<keyword evidence="3" id="KW-0949">S-adenosyl-L-methionine</keyword>